<accession>A0A7R9JRL2</accession>
<sequence length="140" mass="15731">MEVTDTALDPYRTRSRDPGLDGCPLSTSVTDDQFPREQQTLPNHFYFTDFERHTAEIAAFHLDSEGNGSSVLGDSSNTPVNGIDAPDMGGSVSRMRSPRRYFIQSSLWSLLTVYSHFLYLASPLLAGHYIRPDVVNRLYK</sequence>
<organism evidence="3">
    <name type="scientific">Timema genevievae</name>
    <name type="common">Walking stick</name>
    <dbReference type="NCBI Taxonomy" id="629358"/>
    <lineage>
        <taxon>Eukaryota</taxon>
        <taxon>Metazoa</taxon>
        <taxon>Ecdysozoa</taxon>
        <taxon>Arthropoda</taxon>
        <taxon>Hexapoda</taxon>
        <taxon>Insecta</taxon>
        <taxon>Pterygota</taxon>
        <taxon>Neoptera</taxon>
        <taxon>Polyneoptera</taxon>
        <taxon>Phasmatodea</taxon>
        <taxon>Timematodea</taxon>
        <taxon>Timematoidea</taxon>
        <taxon>Timematidae</taxon>
        <taxon>Timema</taxon>
    </lineage>
</organism>
<protein>
    <submittedName>
        <fullName evidence="3">Uncharacterized protein</fullName>
    </submittedName>
</protein>
<gene>
    <name evidence="3" type="ORF">TGEB3V08_LOCUS2121</name>
</gene>
<name>A0A7R9JRL2_TIMGE</name>
<proteinExistence type="predicted"/>
<dbReference type="EMBL" id="OE839637">
    <property type="protein sequence ID" value="CAD7587994.1"/>
    <property type="molecule type" value="Genomic_DNA"/>
</dbReference>
<feature type="transmembrane region" description="Helical" evidence="2">
    <location>
        <begin position="101"/>
        <end position="121"/>
    </location>
</feature>
<keyword evidence="2" id="KW-0812">Transmembrane</keyword>
<keyword evidence="2" id="KW-0472">Membrane</keyword>
<keyword evidence="2" id="KW-1133">Transmembrane helix</keyword>
<dbReference type="AlphaFoldDB" id="A0A7R9JRL2"/>
<evidence type="ECO:0000256" key="1">
    <source>
        <dbReference type="SAM" id="MobiDB-lite"/>
    </source>
</evidence>
<evidence type="ECO:0000256" key="2">
    <source>
        <dbReference type="SAM" id="Phobius"/>
    </source>
</evidence>
<evidence type="ECO:0000313" key="3">
    <source>
        <dbReference type="EMBL" id="CAD7587994.1"/>
    </source>
</evidence>
<feature type="compositionally biased region" description="Polar residues" evidence="1">
    <location>
        <begin position="70"/>
        <end position="80"/>
    </location>
</feature>
<feature type="region of interest" description="Disordered" evidence="1">
    <location>
        <begin position="70"/>
        <end position="90"/>
    </location>
</feature>
<feature type="region of interest" description="Disordered" evidence="1">
    <location>
        <begin position="1"/>
        <end position="23"/>
    </location>
</feature>
<reference evidence="3" key="1">
    <citation type="submission" date="2020-11" db="EMBL/GenBank/DDBJ databases">
        <authorList>
            <person name="Tran Van P."/>
        </authorList>
    </citation>
    <scope>NUCLEOTIDE SEQUENCE</scope>
</reference>